<comment type="similarity">
    <text evidence="2">Belongs to the AB hydrolase superfamily. Epoxide hydrolase family.</text>
</comment>
<dbReference type="InterPro" id="IPR000639">
    <property type="entry name" value="Epox_hydrolase-like"/>
</dbReference>
<dbReference type="InterPro" id="IPR029058">
    <property type="entry name" value="AB_hydrolase_fold"/>
</dbReference>
<name>A0A2D3UTI9_9PEZI</name>
<dbReference type="EMBL" id="FJUY01000008">
    <property type="protein sequence ID" value="CZT19751.1"/>
    <property type="molecule type" value="Genomic_DNA"/>
</dbReference>
<evidence type="ECO:0000313" key="4">
    <source>
        <dbReference type="EMBL" id="CZT19751.1"/>
    </source>
</evidence>
<keyword evidence="1" id="KW-0378">Hydrolase</keyword>
<dbReference type="Proteomes" id="UP000225277">
    <property type="component" value="Unassembled WGS sequence"/>
</dbReference>
<dbReference type="PANTHER" id="PTHR43329">
    <property type="entry name" value="EPOXIDE HYDROLASE"/>
    <property type="match status" value="1"/>
</dbReference>
<keyword evidence="5" id="KW-1185">Reference proteome</keyword>
<dbReference type="OrthoDB" id="408373at2759"/>
<dbReference type="AlphaFoldDB" id="A0A2D3UTI9"/>
<dbReference type="Gene3D" id="3.40.50.1820">
    <property type="entry name" value="alpha/beta hydrolase"/>
    <property type="match status" value="1"/>
</dbReference>
<organism evidence="4 5">
    <name type="scientific">Ramularia collo-cygni</name>
    <dbReference type="NCBI Taxonomy" id="112498"/>
    <lineage>
        <taxon>Eukaryota</taxon>
        <taxon>Fungi</taxon>
        <taxon>Dikarya</taxon>
        <taxon>Ascomycota</taxon>
        <taxon>Pezizomycotina</taxon>
        <taxon>Dothideomycetes</taxon>
        <taxon>Dothideomycetidae</taxon>
        <taxon>Mycosphaerellales</taxon>
        <taxon>Mycosphaerellaceae</taxon>
        <taxon>Ramularia</taxon>
    </lineage>
</organism>
<protein>
    <recommendedName>
        <fullName evidence="3">AB hydrolase-1 domain-containing protein</fullName>
    </recommendedName>
</protein>
<evidence type="ECO:0000259" key="3">
    <source>
        <dbReference type="Pfam" id="PF00561"/>
    </source>
</evidence>
<proteinExistence type="inferred from homology"/>
<dbReference type="GeneID" id="35600760"/>
<dbReference type="SUPFAM" id="SSF53474">
    <property type="entry name" value="alpha/beta-Hydrolases"/>
    <property type="match status" value="1"/>
</dbReference>
<dbReference type="Pfam" id="PF00561">
    <property type="entry name" value="Abhydrolase_1"/>
    <property type="match status" value="1"/>
</dbReference>
<evidence type="ECO:0000256" key="2">
    <source>
        <dbReference type="ARBA" id="ARBA00038334"/>
    </source>
</evidence>
<sequence>MVQIEEYSFTYSTNAEKKTTYLAAGPKDGPLLIFVHGWPAIAKTWKVSLEFFANSGFRAVAPDMPGYGGSTARKVTEDYSLEQINLGMVALIDHLGRDKAIWIGHDWGCGAVWSFAEHYPERCVAAAGLAVPSHIIEKGLDELVKTINRDIYPEDKHPYGQWSYQKFYEDDFEKATAWFEKNPAAFLRAGYSKGRPDSVGKPAILAGVKEAGGWFGGIAEPDPNWKHIPLEATVFESEEMYNDVVEAMERTGFWGADSWYSSHAANRAYFDKAANNGELLMPTLFIGATYDTVCDTVTSTAADNQKKYSKNLTEASVDAGHWVYMEKPDEVNAIIAKWIEESCKESWPGNVKPKV</sequence>
<dbReference type="RefSeq" id="XP_023626641.1">
    <property type="nucleotide sequence ID" value="XM_023770873.1"/>
</dbReference>
<dbReference type="PRINTS" id="PR00412">
    <property type="entry name" value="EPOXHYDRLASE"/>
</dbReference>
<dbReference type="STRING" id="112498.A0A2D3UTI9"/>
<gene>
    <name evidence="4" type="ORF">RCC_05606</name>
</gene>
<dbReference type="GO" id="GO:0016787">
    <property type="term" value="F:hydrolase activity"/>
    <property type="evidence" value="ECO:0007669"/>
    <property type="project" value="UniProtKB-KW"/>
</dbReference>
<accession>A0A2D3UTI9</accession>
<reference evidence="4 5" key="1">
    <citation type="submission" date="2016-03" db="EMBL/GenBank/DDBJ databases">
        <authorList>
            <person name="Ploux O."/>
        </authorList>
    </citation>
    <scope>NUCLEOTIDE SEQUENCE [LARGE SCALE GENOMIC DNA]</scope>
    <source>
        <strain evidence="4 5">URUG2</strain>
    </source>
</reference>
<dbReference type="InterPro" id="IPR000073">
    <property type="entry name" value="AB_hydrolase_1"/>
</dbReference>
<feature type="domain" description="AB hydrolase-1" evidence="3">
    <location>
        <begin position="30"/>
        <end position="328"/>
    </location>
</feature>
<evidence type="ECO:0000256" key="1">
    <source>
        <dbReference type="ARBA" id="ARBA00022801"/>
    </source>
</evidence>
<evidence type="ECO:0000313" key="5">
    <source>
        <dbReference type="Proteomes" id="UP000225277"/>
    </source>
</evidence>